<organism evidence="1">
    <name type="scientific">Candidatus Atribacter allofermentans</name>
    <dbReference type="NCBI Taxonomy" id="1852833"/>
    <lineage>
        <taxon>Bacteria</taxon>
        <taxon>Pseudomonadati</taxon>
        <taxon>Atribacterota</taxon>
        <taxon>Atribacteria</taxon>
        <taxon>Atribacterales</taxon>
        <taxon>Atribacteraceae</taxon>
        <taxon>Atribacter</taxon>
    </lineage>
</organism>
<protein>
    <submittedName>
        <fullName evidence="1">Uncharacterized protein</fullName>
    </submittedName>
</protein>
<comment type="caution">
    <text evidence="1">The sequence shown here is derived from an EMBL/GenBank/DDBJ whole genome shotgun (WGS) entry which is preliminary data.</text>
</comment>
<sequence length="199" mass="23401">MINHLIHVYRKGTIPFQSLSALSDADATKIMQNLYIEGAIFWERFENPAQYLKTRRQIEYRLREEFIAKGGKPRESYPIYMIYGRSKWLIEAPDAKTLSTTTEIQVPLSLFQKQDLSFTYPDSMVSFLLLNQKDSPYYLSDFHGKVFILDEIQDLVQSNGLPGEKWGNNLPRYFANYIEVQVWNQEPLLEYQNRITLND</sequence>
<accession>A0A1V5SN50</accession>
<dbReference type="EMBL" id="MWBQ01000133">
    <property type="protein sequence ID" value="OQA55976.1"/>
    <property type="molecule type" value="Genomic_DNA"/>
</dbReference>
<evidence type="ECO:0000313" key="1">
    <source>
        <dbReference type="EMBL" id="OQA55976.1"/>
    </source>
</evidence>
<proteinExistence type="predicted"/>
<reference evidence="1" key="1">
    <citation type="submission" date="2017-02" db="EMBL/GenBank/DDBJ databases">
        <title>Delving into the versatile metabolic prowess of the omnipresent phylum Bacteroidetes.</title>
        <authorList>
            <person name="Nobu M.K."/>
            <person name="Mei R."/>
            <person name="Narihiro T."/>
            <person name="Kuroda K."/>
            <person name="Liu W.-T."/>
        </authorList>
    </citation>
    <scope>NUCLEOTIDE SEQUENCE</scope>
    <source>
        <strain evidence="1">ADurb.Bin276</strain>
    </source>
</reference>
<name>A0A1V5SN50_9BACT</name>
<gene>
    <name evidence="1" type="ORF">BWY41_01568</name>
</gene>
<dbReference type="AlphaFoldDB" id="A0A1V5SN50"/>
<dbReference type="Proteomes" id="UP000485569">
    <property type="component" value="Unassembled WGS sequence"/>
</dbReference>